<evidence type="ECO:0000256" key="1">
    <source>
        <dbReference type="SAM" id="Phobius"/>
    </source>
</evidence>
<sequence length="118" mass="14048">MFASLVGTYLDLLLVGAGRYSFPSRPFSEIFTINILFTLFILPVFSFLIILVLKRLHPISRYLLLFICSLFVYIAEQIAEQFGLFIHSTYWKHEFSLFGYLLFFIVIWKFYSWQVSHR</sequence>
<protein>
    <recommendedName>
        <fullName evidence="4">Group-specific protein</fullName>
    </recommendedName>
</protein>
<keyword evidence="1" id="KW-0812">Transmembrane</keyword>
<dbReference type="PATRIC" id="fig|217031.4.peg.1272"/>
<proteinExistence type="predicted"/>
<evidence type="ECO:0000313" key="2">
    <source>
        <dbReference type="EMBL" id="KRG16735.1"/>
    </source>
</evidence>
<feature type="transmembrane region" description="Helical" evidence="1">
    <location>
        <begin position="95"/>
        <end position="111"/>
    </location>
</feature>
<feature type="transmembrane region" description="Helical" evidence="1">
    <location>
        <begin position="59"/>
        <end position="75"/>
    </location>
</feature>
<comment type="caution">
    <text evidence="2">The sequence shown here is derived from an EMBL/GenBank/DDBJ whole genome shotgun (WGS) entry which is preliminary data.</text>
</comment>
<organism evidence="2 3">
    <name type="scientific">Lederbergia galactosidilytica</name>
    <dbReference type="NCBI Taxonomy" id="217031"/>
    <lineage>
        <taxon>Bacteria</taxon>
        <taxon>Bacillati</taxon>
        <taxon>Bacillota</taxon>
        <taxon>Bacilli</taxon>
        <taxon>Bacillales</taxon>
        <taxon>Bacillaceae</taxon>
        <taxon>Lederbergia</taxon>
    </lineage>
</organism>
<dbReference type="AlphaFoldDB" id="A0A0Q9Y765"/>
<reference evidence="2 3" key="1">
    <citation type="submission" date="2015-06" db="EMBL/GenBank/DDBJ databases">
        <title>Genome sequencing project of Bacillus galactosidilyticus PL133.</title>
        <authorList>
            <person name="Gaiero J."/>
            <person name="Nicol R."/>
            <person name="Habash M."/>
        </authorList>
    </citation>
    <scope>NUCLEOTIDE SEQUENCE [LARGE SCALE GENOMIC DNA]</scope>
    <source>
        <strain evidence="2 3">PL133</strain>
    </source>
</reference>
<dbReference type="InterPro" id="IPR048147">
    <property type="entry name" value="CBO0543-like"/>
</dbReference>
<dbReference type="EMBL" id="LGPB01000034">
    <property type="protein sequence ID" value="KRG16735.1"/>
    <property type="molecule type" value="Genomic_DNA"/>
</dbReference>
<keyword evidence="1" id="KW-1133">Transmembrane helix</keyword>
<evidence type="ECO:0000313" key="3">
    <source>
        <dbReference type="Proteomes" id="UP000053881"/>
    </source>
</evidence>
<name>A0A0Q9Y765_9BACI</name>
<dbReference type="Proteomes" id="UP000053881">
    <property type="component" value="Unassembled WGS sequence"/>
</dbReference>
<dbReference type="RefSeq" id="WP_338011573.1">
    <property type="nucleotide sequence ID" value="NZ_LDJR01000016.1"/>
</dbReference>
<accession>A0A0Q9Y765</accession>
<evidence type="ECO:0008006" key="4">
    <source>
        <dbReference type="Google" id="ProtNLM"/>
    </source>
</evidence>
<feature type="transmembrane region" description="Helical" evidence="1">
    <location>
        <begin position="30"/>
        <end position="52"/>
    </location>
</feature>
<dbReference type="NCBIfam" id="NF041644">
    <property type="entry name" value="CBO0543_fam"/>
    <property type="match status" value="1"/>
</dbReference>
<keyword evidence="1" id="KW-0472">Membrane</keyword>
<gene>
    <name evidence="2" type="ORF">ACA29_03830</name>
</gene>